<keyword evidence="13" id="KW-1185">Reference proteome</keyword>
<keyword evidence="5 9" id="KW-0472">Membrane</keyword>
<dbReference type="OrthoDB" id="2587363at2759"/>
<evidence type="ECO:0000256" key="6">
    <source>
        <dbReference type="ARBA" id="ARBA00023180"/>
    </source>
</evidence>
<feature type="region of interest" description="Disordered" evidence="8">
    <location>
        <begin position="187"/>
        <end position="216"/>
    </location>
</feature>
<evidence type="ECO:0000313" key="12">
    <source>
        <dbReference type="EMBL" id="OCF54381.1"/>
    </source>
</evidence>
<organism evidence="12 13">
    <name type="scientific">Kwoniella mangroviensis CBS 10435</name>
    <dbReference type="NCBI Taxonomy" id="1331196"/>
    <lineage>
        <taxon>Eukaryota</taxon>
        <taxon>Fungi</taxon>
        <taxon>Dikarya</taxon>
        <taxon>Basidiomycota</taxon>
        <taxon>Agaricomycotina</taxon>
        <taxon>Tremellomycetes</taxon>
        <taxon>Tremellales</taxon>
        <taxon>Cryptococcaceae</taxon>
        <taxon>Kwoniella</taxon>
    </lineage>
</organism>
<dbReference type="Pfam" id="PF20238">
    <property type="entry name" value="BIM1-like_dom"/>
    <property type="match status" value="1"/>
</dbReference>
<dbReference type="PANTHER" id="PTHR34992:SF5">
    <property type="entry name" value="ANCHORED PROTEIN, PUTATIVE (AFU_ORTHOLOGUE AFUA_6G02800)-RELATED"/>
    <property type="match status" value="1"/>
</dbReference>
<keyword evidence="9" id="KW-1133">Transmembrane helix</keyword>
<sequence length="278" mass="28620">MLLQSLLVATSISAAFAISINRRAAITDFDTSPIDFSFPAGRTFNATTATTAPCGGSPAGVRADYPLTGGDISLTSKTLLDTVNILWTNETDPTRFHAFSTYTNTLSELGSGHYCQPAPDFASFGLKAGDDVTLMIMYNLEGVSDNYYYCADINLVSAEGFTPSEQYMCSNLTSSLQVASAEDSMQVGTTSATTSSGTTNDDASQTSTSGATEAVPRNSGLSAAAGGGIGAAVTIVVLASVAGAAYVCGYVRLGKKRAVVLADHASDSTGVPIKAAQF</sequence>
<dbReference type="AlphaFoldDB" id="A0A1B9IG17"/>
<evidence type="ECO:0000259" key="11">
    <source>
        <dbReference type="Pfam" id="PF20238"/>
    </source>
</evidence>
<dbReference type="EMBL" id="KV700092">
    <property type="protein sequence ID" value="OCF54381.1"/>
    <property type="molecule type" value="Genomic_DNA"/>
</dbReference>
<evidence type="ECO:0000256" key="3">
    <source>
        <dbReference type="ARBA" id="ARBA00022622"/>
    </source>
</evidence>
<reference evidence="12 13" key="1">
    <citation type="submission" date="2013-07" db="EMBL/GenBank/DDBJ databases">
        <title>The Genome Sequence of Kwoniella mangroviensis CBS10435.</title>
        <authorList>
            <consortium name="The Broad Institute Genome Sequencing Platform"/>
            <person name="Cuomo C."/>
            <person name="Litvintseva A."/>
            <person name="Chen Y."/>
            <person name="Heitman J."/>
            <person name="Sun S."/>
            <person name="Springer D."/>
            <person name="Dromer F."/>
            <person name="Young S.K."/>
            <person name="Zeng Q."/>
            <person name="Gargeya S."/>
            <person name="Fitzgerald M."/>
            <person name="Abouelleil A."/>
            <person name="Alvarado L."/>
            <person name="Berlin A.M."/>
            <person name="Chapman S.B."/>
            <person name="Dewar J."/>
            <person name="Goldberg J."/>
            <person name="Griggs A."/>
            <person name="Gujja S."/>
            <person name="Hansen M."/>
            <person name="Howarth C."/>
            <person name="Imamovic A."/>
            <person name="Larimer J."/>
            <person name="McCowan C."/>
            <person name="Murphy C."/>
            <person name="Pearson M."/>
            <person name="Priest M."/>
            <person name="Roberts A."/>
            <person name="Saif S."/>
            <person name="Shea T."/>
            <person name="Sykes S."/>
            <person name="Wortman J."/>
            <person name="Nusbaum C."/>
            <person name="Birren B."/>
        </authorList>
    </citation>
    <scope>NUCLEOTIDE SEQUENCE [LARGE SCALE GENOMIC DNA]</scope>
    <source>
        <strain evidence="12 13">CBS 10435</strain>
    </source>
</reference>
<evidence type="ECO:0000256" key="9">
    <source>
        <dbReference type="SAM" id="Phobius"/>
    </source>
</evidence>
<dbReference type="Proteomes" id="UP000092583">
    <property type="component" value="Unassembled WGS sequence"/>
</dbReference>
<keyword evidence="3" id="KW-0336">GPI-anchor</keyword>
<feature type="chain" id="PRO_5008628597" description="Copper acquisition factor BIM1-like domain-containing protein" evidence="10">
    <location>
        <begin position="18"/>
        <end position="278"/>
    </location>
</feature>
<feature type="compositionally biased region" description="Low complexity" evidence="8">
    <location>
        <begin position="188"/>
        <end position="204"/>
    </location>
</feature>
<feature type="transmembrane region" description="Helical" evidence="9">
    <location>
        <begin position="223"/>
        <end position="247"/>
    </location>
</feature>
<dbReference type="InterPro" id="IPR046936">
    <property type="entry name" value="BIM1-like"/>
</dbReference>
<comment type="subcellular location">
    <subcellularLocation>
        <location evidence="1">Cell membrane</location>
        <topology evidence="1">Lipid-anchor</topology>
        <topology evidence="1">GPI-anchor</topology>
    </subcellularLocation>
</comment>
<dbReference type="PANTHER" id="PTHR34992">
    <property type="entry name" value="HYPHAL ANASTAMOSIS-7 PROTEIN"/>
    <property type="match status" value="1"/>
</dbReference>
<evidence type="ECO:0000256" key="1">
    <source>
        <dbReference type="ARBA" id="ARBA00004609"/>
    </source>
</evidence>
<keyword evidence="7" id="KW-0449">Lipoprotein</keyword>
<evidence type="ECO:0000256" key="8">
    <source>
        <dbReference type="SAM" id="MobiDB-lite"/>
    </source>
</evidence>
<keyword evidence="4 10" id="KW-0732">Signal</keyword>
<dbReference type="GO" id="GO:0098552">
    <property type="term" value="C:side of membrane"/>
    <property type="evidence" value="ECO:0007669"/>
    <property type="project" value="UniProtKB-KW"/>
</dbReference>
<dbReference type="InterPro" id="IPR046530">
    <property type="entry name" value="BIM1-like_dom"/>
</dbReference>
<dbReference type="CDD" id="cd21176">
    <property type="entry name" value="LPMO_auxiliary-like"/>
    <property type="match status" value="1"/>
</dbReference>
<keyword evidence="2" id="KW-1003">Cell membrane</keyword>
<evidence type="ECO:0000313" key="13">
    <source>
        <dbReference type="Proteomes" id="UP000092583"/>
    </source>
</evidence>
<evidence type="ECO:0000256" key="4">
    <source>
        <dbReference type="ARBA" id="ARBA00022729"/>
    </source>
</evidence>
<feature type="domain" description="Copper acquisition factor BIM1-like" evidence="11">
    <location>
        <begin position="32"/>
        <end position="173"/>
    </location>
</feature>
<dbReference type="GO" id="GO:0005886">
    <property type="term" value="C:plasma membrane"/>
    <property type="evidence" value="ECO:0007669"/>
    <property type="project" value="UniProtKB-SubCell"/>
</dbReference>
<accession>A0A1B9IG17</accession>
<gene>
    <name evidence="12" type="ORF">L486_08295</name>
</gene>
<evidence type="ECO:0000256" key="10">
    <source>
        <dbReference type="SAM" id="SignalP"/>
    </source>
</evidence>
<name>A0A1B9IG17_9TREE</name>
<evidence type="ECO:0000256" key="2">
    <source>
        <dbReference type="ARBA" id="ARBA00022475"/>
    </source>
</evidence>
<feature type="signal peptide" evidence="10">
    <location>
        <begin position="1"/>
        <end position="17"/>
    </location>
</feature>
<evidence type="ECO:0000256" key="5">
    <source>
        <dbReference type="ARBA" id="ARBA00023136"/>
    </source>
</evidence>
<proteinExistence type="predicted"/>
<keyword evidence="6" id="KW-0325">Glycoprotein</keyword>
<evidence type="ECO:0000256" key="7">
    <source>
        <dbReference type="ARBA" id="ARBA00023288"/>
    </source>
</evidence>
<dbReference type="STRING" id="1331196.A0A1B9IG17"/>
<keyword evidence="9" id="KW-0812">Transmembrane</keyword>
<reference evidence="13" key="2">
    <citation type="submission" date="2013-12" db="EMBL/GenBank/DDBJ databases">
        <title>Evolution of pathogenesis and genome organization in the Tremellales.</title>
        <authorList>
            <person name="Cuomo C."/>
            <person name="Litvintseva A."/>
            <person name="Heitman J."/>
            <person name="Chen Y."/>
            <person name="Sun S."/>
            <person name="Springer D."/>
            <person name="Dromer F."/>
            <person name="Young S."/>
            <person name="Zeng Q."/>
            <person name="Chapman S."/>
            <person name="Gujja S."/>
            <person name="Saif S."/>
            <person name="Birren B."/>
        </authorList>
    </citation>
    <scope>NUCLEOTIDE SEQUENCE [LARGE SCALE GENOMIC DNA]</scope>
    <source>
        <strain evidence="13">CBS 10435</strain>
    </source>
</reference>
<protein>
    <recommendedName>
        <fullName evidence="11">Copper acquisition factor BIM1-like domain-containing protein</fullName>
    </recommendedName>
</protein>